<evidence type="ECO:0000313" key="3">
    <source>
        <dbReference type="EMBL" id="PIR38321.1"/>
    </source>
</evidence>
<feature type="transmembrane region" description="Helical" evidence="1">
    <location>
        <begin position="36"/>
        <end position="54"/>
    </location>
</feature>
<dbReference type="AlphaFoldDB" id="A0A2H0QVM6"/>
<evidence type="ECO:0000256" key="1">
    <source>
        <dbReference type="SAM" id="Phobius"/>
    </source>
</evidence>
<evidence type="ECO:0000313" key="4">
    <source>
        <dbReference type="Proteomes" id="UP000231333"/>
    </source>
</evidence>
<dbReference type="Gene3D" id="1.10.3730.20">
    <property type="match status" value="1"/>
</dbReference>
<name>A0A2H0QVM6_9BACT</name>
<dbReference type="InterPro" id="IPR000620">
    <property type="entry name" value="EamA_dom"/>
</dbReference>
<accession>A0A2H0QVM6</accession>
<feature type="domain" description="EamA" evidence="2">
    <location>
        <begin position="3"/>
        <end position="138"/>
    </location>
</feature>
<dbReference type="InterPro" id="IPR037185">
    <property type="entry name" value="EmrE-like"/>
</dbReference>
<keyword evidence="1" id="KW-1133">Transmembrane helix</keyword>
<dbReference type="EMBL" id="PCXL01000011">
    <property type="protein sequence ID" value="PIR38321.1"/>
    <property type="molecule type" value="Genomic_DNA"/>
</dbReference>
<proteinExistence type="predicted"/>
<sequence length="139" mass="14445">MNMWIVYALLAALFAALVALFGKVGLKNVDSTLATAVRSIVMAGFLVVTAVSLGKIKLLGTIDSKALTFIILSGIAGALSWLCYFLALKIGPTSGVAALDRLSVVFVVILAALFLAESITWKTGLGASLITIGALLFVL</sequence>
<reference evidence="3 4" key="1">
    <citation type="submission" date="2017-09" db="EMBL/GenBank/DDBJ databases">
        <title>Depth-based differentiation of microbial function through sediment-hosted aquifers and enrichment of novel symbionts in the deep terrestrial subsurface.</title>
        <authorList>
            <person name="Probst A.J."/>
            <person name="Ladd B."/>
            <person name="Jarett J.K."/>
            <person name="Geller-Mcgrath D.E."/>
            <person name="Sieber C.M."/>
            <person name="Emerson J.B."/>
            <person name="Anantharaman K."/>
            <person name="Thomas B.C."/>
            <person name="Malmstrom R."/>
            <person name="Stieglmeier M."/>
            <person name="Klingl A."/>
            <person name="Woyke T."/>
            <person name="Ryan C.M."/>
            <person name="Banfield J.F."/>
        </authorList>
    </citation>
    <scope>NUCLEOTIDE SEQUENCE [LARGE SCALE GENOMIC DNA]</scope>
    <source>
        <strain evidence="3">CG10_big_fil_rev_8_21_14_0_10_42_12</strain>
    </source>
</reference>
<dbReference type="PANTHER" id="PTHR22911">
    <property type="entry name" value="ACYL-MALONYL CONDENSING ENZYME-RELATED"/>
    <property type="match status" value="1"/>
</dbReference>
<dbReference type="GO" id="GO:0016020">
    <property type="term" value="C:membrane"/>
    <property type="evidence" value="ECO:0007669"/>
    <property type="project" value="InterPro"/>
</dbReference>
<dbReference type="Pfam" id="PF00892">
    <property type="entry name" value="EamA"/>
    <property type="match status" value="1"/>
</dbReference>
<dbReference type="Proteomes" id="UP000231333">
    <property type="component" value="Unassembled WGS sequence"/>
</dbReference>
<dbReference type="PANTHER" id="PTHR22911:SF137">
    <property type="entry name" value="SOLUTE CARRIER FAMILY 35 MEMBER G2-RELATED"/>
    <property type="match status" value="1"/>
</dbReference>
<comment type="caution">
    <text evidence="3">The sequence shown here is derived from an EMBL/GenBank/DDBJ whole genome shotgun (WGS) entry which is preliminary data.</text>
</comment>
<protein>
    <recommendedName>
        <fullName evidence="2">EamA domain-containing protein</fullName>
    </recommendedName>
</protein>
<feature type="transmembrane region" description="Helical" evidence="1">
    <location>
        <begin position="99"/>
        <end position="116"/>
    </location>
</feature>
<evidence type="ECO:0000259" key="2">
    <source>
        <dbReference type="Pfam" id="PF00892"/>
    </source>
</evidence>
<keyword evidence="1" id="KW-0472">Membrane</keyword>
<organism evidence="3 4">
    <name type="scientific">Candidatus Zambryskibacteria bacterium CG10_big_fil_rev_8_21_14_0_10_42_12</name>
    <dbReference type="NCBI Taxonomy" id="1975115"/>
    <lineage>
        <taxon>Bacteria</taxon>
        <taxon>Candidatus Zambryskiibacteriota</taxon>
    </lineage>
</organism>
<dbReference type="SUPFAM" id="SSF103481">
    <property type="entry name" value="Multidrug resistance efflux transporter EmrE"/>
    <property type="match status" value="1"/>
</dbReference>
<feature type="transmembrane region" description="Helical" evidence="1">
    <location>
        <begin position="66"/>
        <end position="87"/>
    </location>
</feature>
<keyword evidence="1" id="KW-0812">Transmembrane</keyword>
<gene>
    <name evidence="3" type="ORF">COV34_01805</name>
</gene>